<reference evidence="4 5" key="1">
    <citation type="submission" date="2016-11" db="EMBL/GenBank/DDBJ databases">
        <authorList>
            <person name="Jaros S."/>
            <person name="Januszkiewicz K."/>
            <person name="Wedrychowicz H."/>
        </authorList>
    </citation>
    <scope>NUCLEOTIDE SEQUENCE [LARGE SCALE GENOMIC DNA]</scope>
    <source>
        <strain evidence="4 5">DSM 15480</strain>
    </source>
</reference>
<dbReference type="STRING" id="1121950.SAMN02745243_03030"/>
<accession>A0A1M6SSY5</accession>
<organism evidence="4 5">
    <name type="scientific">Hespellia stercorisuis DSM 15480</name>
    <dbReference type="NCBI Taxonomy" id="1121950"/>
    <lineage>
        <taxon>Bacteria</taxon>
        <taxon>Bacillati</taxon>
        <taxon>Bacillota</taxon>
        <taxon>Clostridia</taxon>
        <taxon>Lachnospirales</taxon>
        <taxon>Lachnospiraceae</taxon>
        <taxon>Hespellia</taxon>
    </lineage>
</organism>
<dbReference type="OrthoDB" id="9769871at2"/>
<dbReference type="AlphaFoldDB" id="A0A1M6SSY5"/>
<dbReference type="Proteomes" id="UP000184301">
    <property type="component" value="Unassembled WGS sequence"/>
</dbReference>
<evidence type="ECO:0000313" key="5">
    <source>
        <dbReference type="Proteomes" id="UP000184301"/>
    </source>
</evidence>
<gene>
    <name evidence="4" type="ORF">SAMN02745243_03030</name>
</gene>
<feature type="signal peptide" evidence="2">
    <location>
        <begin position="1"/>
        <end position="20"/>
    </location>
</feature>
<dbReference type="RefSeq" id="WP_073111953.1">
    <property type="nucleotide sequence ID" value="NZ_FQZY01000052.1"/>
</dbReference>
<keyword evidence="1 2" id="KW-0732">Signal</keyword>
<dbReference type="GO" id="GO:0005886">
    <property type="term" value="C:plasma membrane"/>
    <property type="evidence" value="ECO:0007669"/>
    <property type="project" value="InterPro"/>
</dbReference>
<sequence>MKKKIIGALLSVVMIVGLVAGCSSSSSDSSSGSSAGSDALSKDNIKVGFVYIGDDSDQGYTSNFMDGTKEMKKALGLSDDQVIEKTNVGEDSSCETALRELAEGGCNIIFATSFGFEDYVMEVAGDYPDVQFCHATGYQSAASELANVHNYFSSIYEARYLTGIIAGMKTETNKIGYVAAMPYSEVISGYTAFYLGAKSVNPDVQMEVQYTNTWNDANLEAQLAQALVDDGCDVIGQHCDSAAAATTAEKAGVWQIGYNTNMIDKAPKASITSCRCDWGIYAEYAVQSLLDGKEIDKDWSQGLAENAVLVTDYNEDLMPEGAADAVEKAKQSIIDGDLHVFDTSTFTVDGKEMTTYKNDFGTEFIKDGYFHEQEIGYGGSSPAFPSDWIIDGITVKK</sequence>
<dbReference type="PANTHER" id="PTHR43208">
    <property type="entry name" value="ABC TRANSPORTER SUBSTRATE-BINDING PROTEIN"/>
    <property type="match status" value="1"/>
</dbReference>
<name>A0A1M6SSY5_9FIRM</name>
<evidence type="ECO:0000256" key="1">
    <source>
        <dbReference type="ARBA" id="ARBA00022729"/>
    </source>
</evidence>
<protein>
    <submittedName>
        <fullName evidence="4">Nucleoside-binding protein</fullName>
    </submittedName>
</protein>
<dbReference type="EMBL" id="FQZY01000052">
    <property type="protein sequence ID" value="SHK47757.1"/>
    <property type="molecule type" value="Genomic_DNA"/>
</dbReference>
<evidence type="ECO:0000259" key="3">
    <source>
        <dbReference type="Pfam" id="PF02608"/>
    </source>
</evidence>
<dbReference type="PROSITE" id="PS51257">
    <property type="entry name" value="PROKAR_LIPOPROTEIN"/>
    <property type="match status" value="1"/>
</dbReference>
<dbReference type="InterPro" id="IPR003760">
    <property type="entry name" value="PnrA-like"/>
</dbReference>
<dbReference type="PANTHER" id="PTHR43208:SF1">
    <property type="entry name" value="ABC TRANSPORTER SUBSTRATE-BINDING PROTEIN"/>
    <property type="match status" value="1"/>
</dbReference>
<dbReference type="InterPro" id="IPR052910">
    <property type="entry name" value="ABC-Purine-Binding"/>
</dbReference>
<dbReference type="Pfam" id="PF02608">
    <property type="entry name" value="Bmp"/>
    <property type="match status" value="1"/>
</dbReference>
<evidence type="ECO:0000256" key="2">
    <source>
        <dbReference type="SAM" id="SignalP"/>
    </source>
</evidence>
<dbReference type="CDD" id="cd19963">
    <property type="entry name" value="PBP1_BMP-like"/>
    <property type="match status" value="1"/>
</dbReference>
<dbReference type="Gene3D" id="3.40.50.2300">
    <property type="match status" value="2"/>
</dbReference>
<feature type="chain" id="PRO_5038595671" evidence="2">
    <location>
        <begin position="21"/>
        <end position="397"/>
    </location>
</feature>
<feature type="domain" description="ABC transporter substrate-binding protein PnrA-like" evidence="3">
    <location>
        <begin position="46"/>
        <end position="333"/>
    </location>
</feature>
<keyword evidence="5" id="KW-1185">Reference proteome</keyword>
<proteinExistence type="predicted"/>
<evidence type="ECO:0000313" key="4">
    <source>
        <dbReference type="EMBL" id="SHK47757.1"/>
    </source>
</evidence>